<name>A0A2P6TQS9_CHLSO</name>
<feature type="region of interest" description="Disordered" evidence="1">
    <location>
        <begin position="423"/>
        <end position="446"/>
    </location>
</feature>
<protein>
    <submittedName>
        <fullName evidence="2">Sulfotransferase family</fullName>
    </submittedName>
</protein>
<dbReference type="SUPFAM" id="SSF52540">
    <property type="entry name" value="P-loop containing nucleoside triphosphate hydrolases"/>
    <property type="match status" value="1"/>
</dbReference>
<organism evidence="2 3">
    <name type="scientific">Chlorella sorokiniana</name>
    <name type="common">Freshwater green alga</name>
    <dbReference type="NCBI Taxonomy" id="3076"/>
    <lineage>
        <taxon>Eukaryota</taxon>
        <taxon>Viridiplantae</taxon>
        <taxon>Chlorophyta</taxon>
        <taxon>core chlorophytes</taxon>
        <taxon>Trebouxiophyceae</taxon>
        <taxon>Chlorellales</taxon>
        <taxon>Chlorellaceae</taxon>
        <taxon>Chlorella clade</taxon>
        <taxon>Chlorella</taxon>
    </lineage>
</organism>
<dbReference type="Proteomes" id="UP000239899">
    <property type="component" value="Unassembled WGS sequence"/>
</dbReference>
<reference evidence="2 3" key="1">
    <citation type="journal article" date="2018" name="Plant J.">
        <title>Genome sequences of Chlorella sorokiniana UTEX 1602 and Micractinium conductrix SAG 241.80: implications to maltose excretion by a green alga.</title>
        <authorList>
            <person name="Arriola M.B."/>
            <person name="Velmurugan N."/>
            <person name="Zhang Y."/>
            <person name="Plunkett M.H."/>
            <person name="Hondzo H."/>
            <person name="Barney B.M."/>
        </authorList>
    </citation>
    <scope>NUCLEOTIDE SEQUENCE [LARGE SCALE GENOMIC DNA]</scope>
    <source>
        <strain evidence="3">UTEX 1602</strain>
    </source>
</reference>
<accession>A0A2P6TQS9</accession>
<feature type="compositionally biased region" description="Low complexity" evidence="1">
    <location>
        <begin position="74"/>
        <end position="96"/>
    </location>
</feature>
<gene>
    <name evidence="2" type="ORF">C2E21_4814</name>
</gene>
<proteinExistence type="predicted"/>
<dbReference type="OrthoDB" id="48731at2759"/>
<dbReference type="GO" id="GO:0016020">
    <property type="term" value="C:membrane"/>
    <property type="evidence" value="ECO:0007669"/>
    <property type="project" value="InterPro"/>
</dbReference>
<feature type="compositionally biased region" description="Low complexity" evidence="1">
    <location>
        <begin position="423"/>
        <end position="439"/>
    </location>
</feature>
<dbReference type="InterPro" id="IPR027417">
    <property type="entry name" value="P-loop_NTPase"/>
</dbReference>
<comment type="caution">
    <text evidence="2">The sequence shown here is derived from an EMBL/GenBank/DDBJ whole genome shotgun (WGS) entry which is preliminary data.</text>
</comment>
<dbReference type="GO" id="GO:0008146">
    <property type="term" value="F:sulfotransferase activity"/>
    <property type="evidence" value="ECO:0007669"/>
    <property type="project" value="InterPro"/>
</dbReference>
<evidence type="ECO:0000313" key="2">
    <source>
        <dbReference type="EMBL" id="PRW56420.1"/>
    </source>
</evidence>
<dbReference type="EMBL" id="LHPG02000008">
    <property type="protein sequence ID" value="PRW56420.1"/>
    <property type="molecule type" value="Genomic_DNA"/>
</dbReference>
<sequence>MTAYLEARPRPKPLRAVALLAAAMAVAFAVAVWRGSMASQSLQLIDSPSTADEAPRAAVQQRSSQQEPARAEASSSSGGIDGSSSSGGTDRSSEGSPADPFAAPTRLHGPQRKAGPLDPREWLQPYALERHTEYMDYLEGWEQAHGQNPQPAGELPQQQPVTFPTCQVWVNHQYRILFLRHAKTGSTSVLNWFGCEQGGSCAPLRRLDPSISAAKAERIFSDYFVFTSVRNPYTRAVSQYKHMRRTMPARPECAQLTSWEKFCAFPPSMGLACRHHPQCCVMKEGYVYIHLVGQARCMTTAKGGLAVDYVIWADRLDEEIGGLFAAINQRRPPGVPELPVPRPEEVPKFNVAARCEEESRRQTESYSWGDQTYVTLAPAESERHCELREYFGPKHPQCLAQLNHFMQADLRLLMGGPILNSSGSSSAAVGSLAGSSSSGEEGMDRR</sequence>
<keyword evidence="3" id="KW-1185">Reference proteome</keyword>
<dbReference type="Gene3D" id="3.40.50.300">
    <property type="entry name" value="P-loop containing nucleotide triphosphate hydrolases"/>
    <property type="match status" value="1"/>
</dbReference>
<evidence type="ECO:0000256" key="1">
    <source>
        <dbReference type="SAM" id="MobiDB-lite"/>
    </source>
</evidence>
<dbReference type="AlphaFoldDB" id="A0A2P6TQS9"/>
<dbReference type="Pfam" id="PF03567">
    <property type="entry name" value="Sulfotransfer_2"/>
    <property type="match status" value="1"/>
</dbReference>
<evidence type="ECO:0000313" key="3">
    <source>
        <dbReference type="Proteomes" id="UP000239899"/>
    </source>
</evidence>
<dbReference type="InterPro" id="IPR005331">
    <property type="entry name" value="Sulfotransferase"/>
</dbReference>
<feature type="region of interest" description="Disordered" evidence="1">
    <location>
        <begin position="48"/>
        <end position="121"/>
    </location>
</feature>